<accession>A0ABQ5Z458</accession>
<evidence type="ECO:0000313" key="1">
    <source>
        <dbReference type="EMBL" id="GLR47578.1"/>
    </source>
</evidence>
<name>A0ABQ5Z458_9SPHN</name>
<keyword evidence="2" id="KW-1185">Reference proteome</keyword>
<protein>
    <recommendedName>
        <fullName evidence="3">Ig-like domain-containing protein</fullName>
    </recommendedName>
</protein>
<dbReference type="EMBL" id="BSOO01000010">
    <property type="protein sequence ID" value="GLR47578.1"/>
    <property type="molecule type" value="Genomic_DNA"/>
</dbReference>
<comment type="caution">
    <text evidence="1">The sequence shown here is derived from an EMBL/GenBank/DDBJ whole genome shotgun (WGS) entry which is preliminary data.</text>
</comment>
<dbReference type="Proteomes" id="UP001156703">
    <property type="component" value="Unassembled WGS sequence"/>
</dbReference>
<sequence length="117" mass="12604">MVVLLAAALAADPAPLPFPEQMPGLIEQCLADAVANGAVTSPKGEHKYICSGPAAEGLWSFLESRRIVTWEQRPKGEDTWLSREFPLGGCFKRIAMKDGAPLRPGLSCTIWIPAARS</sequence>
<evidence type="ECO:0008006" key="3">
    <source>
        <dbReference type="Google" id="ProtNLM"/>
    </source>
</evidence>
<organism evidence="1 2">
    <name type="scientific">Sphingomonas astaxanthinifaciens DSM 22298</name>
    <dbReference type="NCBI Taxonomy" id="1123267"/>
    <lineage>
        <taxon>Bacteria</taxon>
        <taxon>Pseudomonadati</taxon>
        <taxon>Pseudomonadota</taxon>
        <taxon>Alphaproteobacteria</taxon>
        <taxon>Sphingomonadales</taxon>
        <taxon>Sphingomonadaceae</taxon>
        <taxon>Sphingomonas</taxon>
    </lineage>
</organism>
<evidence type="ECO:0000313" key="2">
    <source>
        <dbReference type="Proteomes" id="UP001156703"/>
    </source>
</evidence>
<gene>
    <name evidence="1" type="ORF">GCM10007925_12900</name>
</gene>
<reference evidence="2" key="1">
    <citation type="journal article" date="2019" name="Int. J. Syst. Evol. Microbiol.">
        <title>The Global Catalogue of Microorganisms (GCM) 10K type strain sequencing project: providing services to taxonomists for standard genome sequencing and annotation.</title>
        <authorList>
            <consortium name="The Broad Institute Genomics Platform"/>
            <consortium name="The Broad Institute Genome Sequencing Center for Infectious Disease"/>
            <person name="Wu L."/>
            <person name="Ma J."/>
        </authorList>
    </citation>
    <scope>NUCLEOTIDE SEQUENCE [LARGE SCALE GENOMIC DNA]</scope>
    <source>
        <strain evidence="2">NBRC 102146</strain>
    </source>
</reference>
<dbReference type="RefSeq" id="WP_029941792.1">
    <property type="nucleotide sequence ID" value="NZ_BSOO01000010.1"/>
</dbReference>
<proteinExistence type="predicted"/>